<keyword evidence="7" id="KW-0732">Signal</keyword>
<dbReference type="Pfam" id="PF00450">
    <property type="entry name" value="Peptidase_S10"/>
    <property type="match status" value="1"/>
</dbReference>
<dbReference type="EC" id="3.4.16.-" evidence="6"/>
<dbReference type="InterPro" id="IPR018202">
    <property type="entry name" value="Ser_caboxypep_ser_AS"/>
</dbReference>
<proteinExistence type="inferred from homology"/>
<accession>A0ABR4E9G6</accession>
<dbReference type="PANTHER" id="PTHR11802">
    <property type="entry name" value="SERINE PROTEASE FAMILY S10 SERINE CARBOXYPEPTIDASE"/>
    <property type="match status" value="1"/>
</dbReference>
<evidence type="ECO:0000256" key="3">
    <source>
        <dbReference type="ARBA" id="ARBA00022670"/>
    </source>
</evidence>
<dbReference type="PROSITE" id="PS00131">
    <property type="entry name" value="CARBOXYPEPT_SER_SER"/>
    <property type="match status" value="1"/>
</dbReference>
<keyword evidence="5" id="KW-0325">Glycoprotein</keyword>
<comment type="similarity">
    <text evidence="1 6">Belongs to the peptidase S10 family.</text>
</comment>
<dbReference type="SUPFAM" id="SSF53474">
    <property type="entry name" value="alpha/beta-Hydrolases"/>
    <property type="match status" value="1"/>
</dbReference>
<keyword evidence="2 6" id="KW-0121">Carboxypeptidase</keyword>
<evidence type="ECO:0000256" key="1">
    <source>
        <dbReference type="ARBA" id="ARBA00009431"/>
    </source>
</evidence>
<keyword evidence="4 6" id="KW-0378">Hydrolase</keyword>
<dbReference type="EMBL" id="JBAWTH010000080">
    <property type="protein sequence ID" value="KAL2279062.1"/>
    <property type="molecule type" value="Genomic_DNA"/>
</dbReference>
<reference evidence="8 9" key="1">
    <citation type="submission" date="2024-03" db="EMBL/GenBank/DDBJ databases">
        <title>A high-quality draft genome sequence of Diaporthe vaccinii, a causative agent of upright dieback and viscid rot disease in cranberry plants.</title>
        <authorList>
            <person name="Sarrasin M."/>
            <person name="Lang B.F."/>
            <person name="Burger G."/>
        </authorList>
    </citation>
    <scope>NUCLEOTIDE SEQUENCE [LARGE SCALE GENOMIC DNA]</scope>
    <source>
        <strain evidence="8 9">IS7</strain>
    </source>
</reference>
<organism evidence="8 9">
    <name type="scientific">Diaporthe vaccinii</name>
    <dbReference type="NCBI Taxonomy" id="105482"/>
    <lineage>
        <taxon>Eukaryota</taxon>
        <taxon>Fungi</taxon>
        <taxon>Dikarya</taxon>
        <taxon>Ascomycota</taxon>
        <taxon>Pezizomycotina</taxon>
        <taxon>Sordariomycetes</taxon>
        <taxon>Sordariomycetidae</taxon>
        <taxon>Diaporthales</taxon>
        <taxon>Diaporthaceae</taxon>
        <taxon>Diaporthe</taxon>
        <taxon>Diaporthe eres species complex</taxon>
    </lineage>
</organism>
<dbReference type="Gene3D" id="3.40.50.1820">
    <property type="entry name" value="alpha/beta hydrolase"/>
    <property type="match status" value="1"/>
</dbReference>
<keyword evidence="3 6" id="KW-0645">Protease</keyword>
<dbReference type="EMBL" id="JBAWTH010000080">
    <property type="protein sequence ID" value="KAL2279061.1"/>
    <property type="molecule type" value="Genomic_DNA"/>
</dbReference>
<evidence type="ECO:0000256" key="4">
    <source>
        <dbReference type="ARBA" id="ARBA00022801"/>
    </source>
</evidence>
<feature type="chain" id="PRO_5045031851" description="Carboxypeptidase" evidence="7">
    <location>
        <begin position="16"/>
        <end position="496"/>
    </location>
</feature>
<evidence type="ECO:0000256" key="2">
    <source>
        <dbReference type="ARBA" id="ARBA00022645"/>
    </source>
</evidence>
<gene>
    <name evidence="8" type="ORF">FJTKL_14037</name>
</gene>
<keyword evidence="9" id="KW-1185">Reference proteome</keyword>
<dbReference type="EMBL" id="JBAWTH010000080">
    <property type="protein sequence ID" value="KAL2279063.1"/>
    <property type="molecule type" value="Genomic_DNA"/>
</dbReference>
<evidence type="ECO:0000256" key="6">
    <source>
        <dbReference type="RuleBase" id="RU361156"/>
    </source>
</evidence>
<dbReference type="InterPro" id="IPR001563">
    <property type="entry name" value="Peptidase_S10"/>
</dbReference>
<dbReference type="Proteomes" id="UP001600888">
    <property type="component" value="Unassembled WGS sequence"/>
</dbReference>
<dbReference type="PANTHER" id="PTHR11802:SF479">
    <property type="entry name" value="CARBOXYPEPTIDASE"/>
    <property type="match status" value="1"/>
</dbReference>
<comment type="caution">
    <text evidence="8">The sequence shown here is derived from an EMBL/GenBank/DDBJ whole genome shotgun (WGS) entry which is preliminary data.</text>
</comment>
<evidence type="ECO:0000313" key="9">
    <source>
        <dbReference type="Proteomes" id="UP001600888"/>
    </source>
</evidence>
<evidence type="ECO:0000256" key="7">
    <source>
        <dbReference type="SAM" id="SignalP"/>
    </source>
</evidence>
<feature type="signal peptide" evidence="7">
    <location>
        <begin position="1"/>
        <end position="15"/>
    </location>
</feature>
<protein>
    <recommendedName>
        <fullName evidence="6">Carboxypeptidase</fullName>
        <ecNumber evidence="6">3.4.16.-</ecNumber>
    </recommendedName>
</protein>
<name>A0ABR4E9G6_9PEZI</name>
<dbReference type="PRINTS" id="PR00724">
    <property type="entry name" value="CRBOXYPTASEC"/>
</dbReference>
<evidence type="ECO:0000256" key="5">
    <source>
        <dbReference type="ARBA" id="ARBA00023180"/>
    </source>
</evidence>
<evidence type="ECO:0000313" key="8">
    <source>
        <dbReference type="EMBL" id="KAL2279061.1"/>
    </source>
</evidence>
<sequence length="496" mass="54164">MYFYNLVLLFGLCRASSHLNKRSEEFVIDRNNFPYVPFDIGESYGGLLPVSSDPNDTQKLYFWFSPSENPAASNDITIWLNGGPGCSSLIGLLQENGNFLWQAGTMQPVANPWAWTKLTNMVWIDQPVGAGFSQGEPTAYGSDDTADQFLAFWKNFVDTFNLTNREVYITGESYAGKYIPYIAKAMLDTNDTEYFNVQGTMLIDPAISPDVALVEIPMLDFVENNQAFLRLNSSFKDEIRTVHQEQYNYTSFFDTYFKFPTAGPMPTRPDIDEGSSPFRTYVTEAATLINPCFNVYHVTDTCPSLYDPLDTFDAANTGLGGYFNQTEVQRAMHAPEVSYSTCGPRSVFVNDSATGGPGNGGDLAPPASFGALPAVFDGVPLNLVLNGALDMLIPSVGTLFALQNVTWRGATGFSAEPTQTFVVPSSTGNASLVGQAGEMGTWVYERGVVFVDVAGAGHELPEYNPSAAFRLLEVLLGRVGVEDGLGQGVDWTTPLT</sequence>
<dbReference type="InterPro" id="IPR029058">
    <property type="entry name" value="AB_hydrolase_fold"/>
</dbReference>